<evidence type="ECO:0000313" key="2">
    <source>
        <dbReference type="Proteomes" id="UP000298663"/>
    </source>
</evidence>
<dbReference type="Proteomes" id="UP000298663">
    <property type="component" value="Unassembled WGS sequence"/>
</dbReference>
<evidence type="ECO:0000313" key="1">
    <source>
        <dbReference type="EMBL" id="TKR77407.1"/>
    </source>
</evidence>
<sequence length="110" mass="12832">MTWRRDFCFQTQLRILTRSHTALCLLVYCIKKGLVEISPCSESPQNVFIWMQQLGDTASVAIIAEFVSTFQLLSESGMVIKESRRFELWCEQFSFIRMCLKERNNVKNVG</sequence>
<dbReference type="EMBL" id="AZBU02000005">
    <property type="protein sequence ID" value="TKR77407.1"/>
    <property type="molecule type" value="Genomic_DNA"/>
</dbReference>
<dbReference type="AlphaFoldDB" id="A0A4U5N4G9"/>
<reference evidence="1 2" key="2">
    <citation type="journal article" date="2019" name="G3 (Bethesda)">
        <title>Hybrid Assembly of the Genome of the Entomopathogenic Nematode Steinernema carpocapsae Identifies the X-Chromosome.</title>
        <authorList>
            <person name="Serra L."/>
            <person name="Macchietto M."/>
            <person name="Macias-Munoz A."/>
            <person name="McGill C.J."/>
            <person name="Rodriguez I.M."/>
            <person name="Rodriguez B."/>
            <person name="Murad R."/>
            <person name="Mortazavi A."/>
        </authorList>
    </citation>
    <scope>NUCLEOTIDE SEQUENCE [LARGE SCALE GENOMIC DNA]</scope>
    <source>
        <strain evidence="1 2">ALL</strain>
    </source>
</reference>
<reference evidence="1 2" key="1">
    <citation type="journal article" date="2015" name="Genome Biol.">
        <title>Comparative genomics of Steinernema reveals deeply conserved gene regulatory networks.</title>
        <authorList>
            <person name="Dillman A.R."/>
            <person name="Macchietto M."/>
            <person name="Porter C.F."/>
            <person name="Rogers A."/>
            <person name="Williams B."/>
            <person name="Antoshechkin I."/>
            <person name="Lee M.M."/>
            <person name="Goodwin Z."/>
            <person name="Lu X."/>
            <person name="Lewis E.E."/>
            <person name="Goodrich-Blair H."/>
            <person name="Stock S.P."/>
            <person name="Adams B.J."/>
            <person name="Sternberg P.W."/>
            <person name="Mortazavi A."/>
        </authorList>
    </citation>
    <scope>NUCLEOTIDE SEQUENCE [LARGE SCALE GENOMIC DNA]</scope>
    <source>
        <strain evidence="1 2">ALL</strain>
    </source>
</reference>
<name>A0A4U5N4G9_STECR</name>
<organism evidence="1 2">
    <name type="scientific">Steinernema carpocapsae</name>
    <name type="common">Entomopathogenic nematode</name>
    <dbReference type="NCBI Taxonomy" id="34508"/>
    <lineage>
        <taxon>Eukaryota</taxon>
        <taxon>Metazoa</taxon>
        <taxon>Ecdysozoa</taxon>
        <taxon>Nematoda</taxon>
        <taxon>Chromadorea</taxon>
        <taxon>Rhabditida</taxon>
        <taxon>Tylenchina</taxon>
        <taxon>Panagrolaimomorpha</taxon>
        <taxon>Strongyloidoidea</taxon>
        <taxon>Steinernematidae</taxon>
        <taxon>Steinernema</taxon>
    </lineage>
</organism>
<accession>A0A4U5N4G9</accession>
<proteinExistence type="predicted"/>
<keyword evidence="2" id="KW-1185">Reference proteome</keyword>
<comment type="caution">
    <text evidence="1">The sequence shown here is derived from an EMBL/GenBank/DDBJ whole genome shotgun (WGS) entry which is preliminary data.</text>
</comment>
<protein>
    <submittedName>
        <fullName evidence="1">Uncharacterized protein</fullName>
    </submittedName>
</protein>
<gene>
    <name evidence="1" type="ORF">L596_018389</name>
</gene>